<accession>A0A4R3YPT2</accession>
<comment type="caution">
    <text evidence="2">The sequence shown here is derived from an EMBL/GenBank/DDBJ whole genome shotgun (WGS) entry which is preliminary data.</text>
</comment>
<dbReference type="RefSeq" id="WP_066443503.1">
    <property type="nucleotide sequence ID" value="NZ_CAUWFI010000016.1"/>
</dbReference>
<feature type="transmembrane region" description="Helical" evidence="1">
    <location>
        <begin position="118"/>
        <end position="139"/>
    </location>
</feature>
<keyword evidence="3" id="KW-1185">Reference proteome</keyword>
<protein>
    <submittedName>
        <fullName evidence="2">Uncharacterized protein</fullName>
    </submittedName>
</protein>
<organism evidence="2 3">
    <name type="scientific">Longibaculum muris</name>
    <dbReference type="NCBI Taxonomy" id="1796628"/>
    <lineage>
        <taxon>Bacteria</taxon>
        <taxon>Bacillati</taxon>
        <taxon>Bacillota</taxon>
        <taxon>Erysipelotrichia</taxon>
        <taxon>Erysipelotrichales</taxon>
        <taxon>Coprobacillaceae</taxon>
        <taxon>Longibaculum</taxon>
    </lineage>
</organism>
<gene>
    <name evidence="2" type="ORF">EDD60_12511</name>
</gene>
<keyword evidence="1" id="KW-0812">Transmembrane</keyword>
<feature type="transmembrane region" description="Helical" evidence="1">
    <location>
        <begin position="7"/>
        <end position="25"/>
    </location>
</feature>
<dbReference type="EMBL" id="SMCQ01000025">
    <property type="protein sequence ID" value="TCV92923.1"/>
    <property type="molecule type" value="Genomic_DNA"/>
</dbReference>
<dbReference type="Proteomes" id="UP000295515">
    <property type="component" value="Unassembled WGS sequence"/>
</dbReference>
<evidence type="ECO:0000256" key="1">
    <source>
        <dbReference type="SAM" id="Phobius"/>
    </source>
</evidence>
<proteinExistence type="predicted"/>
<feature type="transmembrane region" description="Helical" evidence="1">
    <location>
        <begin position="45"/>
        <end position="66"/>
    </location>
</feature>
<dbReference type="AlphaFoldDB" id="A0A4R3YPT2"/>
<feature type="transmembrane region" description="Helical" evidence="1">
    <location>
        <begin position="78"/>
        <end position="98"/>
    </location>
</feature>
<evidence type="ECO:0000313" key="3">
    <source>
        <dbReference type="Proteomes" id="UP000295515"/>
    </source>
</evidence>
<evidence type="ECO:0000313" key="2">
    <source>
        <dbReference type="EMBL" id="TCV92923.1"/>
    </source>
</evidence>
<keyword evidence="1" id="KW-0472">Membrane</keyword>
<reference evidence="2 3" key="1">
    <citation type="submission" date="2019-03" db="EMBL/GenBank/DDBJ databases">
        <title>Genomic Encyclopedia of Type Strains, Phase IV (KMG-IV): sequencing the most valuable type-strain genomes for metagenomic binning, comparative biology and taxonomic classification.</title>
        <authorList>
            <person name="Goeker M."/>
        </authorList>
    </citation>
    <scope>NUCLEOTIDE SEQUENCE [LARGE SCALE GENOMIC DNA]</scope>
    <source>
        <strain evidence="2 3">DSM 29487</strain>
    </source>
</reference>
<keyword evidence="1" id="KW-1133">Transmembrane helix</keyword>
<dbReference type="GeneID" id="98916421"/>
<name>A0A4R3YPT2_9FIRM</name>
<sequence>MEKKIVAWEPWFFIFFGLFHLHRIWGLFDRTAYARFWIGISENKGLFYFILMGTLAFLCVLGVVTFCRNIHNNYWWRWIYLFGGIYVLFDLYAIAVGLEFWNKFLLWMYDVNSPYWNLIWFSFVLLGGFVFVLGIKLLIQRKK</sequence>